<dbReference type="Proteomes" id="UP000789901">
    <property type="component" value="Unassembled WGS sequence"/>
</dbReference>
<comment type="caution">
    <text evidence="1">The sequence shown here is derived from an EMBL/GenBank/DDBJ whole genome shotgun (WGS) entry which is preliminary data.</text>
</comment>
<evidence type="ECO:0000313" key="1">
    <source>
        <dbReference type="EMBL" id="CAG8624399.1"/>
    </source>
</evidence>
<organism evidence="1 2">
    <name type="scientific">Gigaspora margarita</name>
    <dbReference type="NCBI Taxonomy" id="4874"/>
    <lineage>
        <taxon>Eukaryota</taxon>
        <taxon>Fungi</taxon>
        <taxon>Fungi incertae sedis</taxon>
        <taxon>Mucoromycota</taxon>
        <taxon>Glomeromycotina</taxon>
        <taxon>Glomeromycetes</taxon>
        <taxon>Diversisporales</taxon>
        <taxon>Gigasporaceae</taxon>
        <taxon>Gigaspora</taxon>
    </lineage>
</organism>
<name>A0ABN7UL88_GIGMA</name>
<sequence length="52" mass="6176">MTNPLSFLVIILPKKNRKKQLYIDYQKLNSIIEKDIYLLHLIEEVLEAFQSA</sequence>
<gene>
    <name evidence="1" type="ORF">GMARGA_LOCUS8006</name>
</gene>
<protein>
    <submittedName>
        <fullName evidence="1">39442_t:CDS:1</fullName>
    </submittedName>
</protein>
<dbReference type="EMBL" id="CAJVQB010004011">
    <property type="protein sequence ID" value="CAG8624399.1"/>
    <property type="molecule type" value="Genomic_DNA"/>
</dbReference>
<dbReference type="Gene3D" id="3.30.70.270">
    <property type="match status" value="1"/>
</dbReference>
<dbReference type="Gene3D" id="3.10.10.10">
    <property type="entry name" value="HIV Type 1 Reverse Transcriptase, subunit A, domain 1"/>
    <property type="match status" value="1"/>
</dbReference>
<proteinExistence type="predicted"/>
<dbReference type="InterPro" id="IPR043502">
    <property type="entry name" value="DNA/RNA_pol_sf"/>
</dbReference>
<reference evidence="1 2" key="1">
    <citation type="submission" date="2021-06" db="EMBL/GenBank/DDBJ databases">
        <authorList>
            <person name="Kallberg Y."/>
            <person name="Tangrot J."/>
            <person name="Rosling A."/>
        </authorList>
    </citation>
    <scope>NUCLEOTIDE SEQUENCE [LARGE SCALE GENOMIC DNA]</scope>
    <source>
        <strain evidence="1 2">120-4 pot B 10/14</strain>
    </source>
</reference>
<dbReference type="InterPro" id="IPR043128">
    <property type="entry name" value="Rev_trsase/Diguanyl_cyclase"/>
</dbReference>
<dbReference type="SUPFAM" id="SSF56672">
    <property type="entry name" value="DNA/RNA polymerases"/>
    <property type="match status" value="1"/>
</dbReference>
<keyword evidence="2" id="KW-1185">Reference proteome</keyword>
<accession>A0ABN7UL88</accession>
<evidence type="ECO:0000313" key="2">
    <source>
        <dbReference type="Proteomes" id="UP000789901"/>
    </source>
</evidence>